<keyword evidence="2" id="KW-0813">Transport</keyword>
<comment type="subcellular location">
    <subcellularLocation>
        <location evidence="1">Membrane</location>
    </subcellularLocation>
</comment>
<evidence type="ECO:0000313" key="9">
    <source>
        <dbReference type="Proteomes" id="UP000694853"/>
    </source>
</evidence>
<evidence type="ECO:0000256" key="1">
    <source>
        <dbReference type="ARBA" id="ARBA00004370"/>
    </source>
</evidence>
<feature type="signal peptide" evidence="7">
    <location>
        <begin position="1"/>
        <end position="26"/>
    </location>
</feature>
<protein>
    <submittedName>
        <fullName evidence="10">Cytochrome b561 and DOMON domain-containing protein At4g17280-like</fullName>
    </submittedName>
</protein>
<dbReference type="OrthoDB" id="2419613at2759"/>
<organism evidence="9 10">
    <name type="scientific">Abrus precatorius</name>
    <name type="common">Indian licorice</name>
    <name type="synonym">Glycine abrus</name>
    <dbReference type="NCBI Taxonomy" id="3816"/>
    <lineage>
        <taxon>Eukaryota</taxon>
        <taxon>Viridiplantae</taxon>
        <taxon>Streptophyta</taxon>
        <taxon>Embryophyta</taxon>
        <taxon>Tracheophyta</taxon>
        <taxon>Spermatophyta</taxon>
        <taxon>Magnoliopsida</taxon>
        <taxon>eudicotyledons</taxon>
        <taxon>Gunneridae</taxon>
        <taxon>Pentapetalae</taxon>
        <taxon>rosids</taxon>
        <taxon>fabids</taxon>
        <taxon>Fabales</taxon>
        <taxon>Fabaceae</taxon>
        <taxon>Papilionoideae</taxon>
        <taxon>50 kb inversion clade</taxon>
        <taxon>NPAAA clade</taxon>
        <taxon>indigoferoid/millettioid clade</taxon>
        <taxon>Abreae</taxon>
        <taxon>Abrus</taxon>
    </lineage>
</organism>
<dbReference type="RefSeq" id="XP_027338228.1">
    <property type="nucleotide sequence ID" value="XM_027482427.1"/>
</dbReference>
<evidence type="ECO:0000256" key="3">
    <source>
        <dbReference type="ARBA" id="ARBA00022729"/>
    </source>
</evidence>
<accession>A0A8B8K553</accession>
<dbReference type="Proteomes" id="UP000694853">
    <property type="component" value="Unplaced"/>
</dbReference>
<feature type="region of interest" description="Disordered" evidence="6">
    <location>
        <begin position="173"/>
        <end position="196"/>
    </location>
</feature>
<sequence>MVGKLMVMRFVLAISVLSSLLLTSSAQTCKGQTFTNNKVYTSCRDLPHLTSYLHWTYNQNTGSLDIAFRHSGISSTNRWVAWAINPTNNLNSAMVGAQALVAIPKSGGAPRAYTSSISGYSTQLAEGNISYPHSGLTATHQGNEVTIYATLTLPNGTTNLVHLWQDGPISGSTPGIHDQNPANLGAKESLNLTGTV</sequence>
<evidence type="ECO:0000256" key="6">
    <source>
        <dbReference type="SAM" id="MobiDB-lite"/>
    </source>
</evidence>
<dbReference type="PANTHER" id="PTHR23130">
    <property type="entry name" value="CYTOCHROME B561 AND DOMON DOMAIN-CONTAINING PROTEIN"/>
    <property type="match status" value="1"/>
</dbReference>
<dbReference type="InterPro" id="IPR005018">
    <property type="entry name" value="DOMON_domain"/>
</dbReference>
<keyword evidence="5" id="KW-0472">Membrane</keyword>
<feature type="chain" id="PRO_5034950334" evidence="7">
    <location>
        <begin position="27"/>
        <end position="196"/>
    </location>
</feature>
<dbReference type="KEGG" id="aprc:113852187"/>
<dbReference type="PANTHER" id="PTHR23130:SF167">
    <property type="entry name" value="CYTOCHROME B561 AND DOMON DOMAIN-CONTAINING PROTEIN"/>
    <property type="match status" value="1"/>
</dbReference>
<evidence type="ECO:0000256" key="7">
    <source>
        <dbReference type="SAM" id="SignalP"/>
    </source>
</evidence>
<evidence type="ECO:0000256" key="2">
    <source>
        <dbReference type="ARBA" id="ARBA00022448"/>
    </source>
</evidence>
<evidence type="ECO:0000256" key="5">
    <source>
        <dbReference type="ARBA" id="ARBA00023136"/>
    </source>
</evidence>
<dbReference type="PROSITE" id="PS50836">
    <property type="entry name" value="DOMON"/>
    <property type="match status" value="1"/>
</dbReference>
<evidence type="ECO:0000259" key="8">
    <source>
        <dbReference type="PROSITE" id="PS50836"/>
    </source>
</evidence>
<reference evidence="10" key="2">
    <citation type="submission" date="2025-08" db="UniProtKB">
        <authorList>
            <consortium name="RefSeq"/>
        </authorList>
    </citation>
    <scope>IDENTIFICATION</scope>
    <source>
        <tissue evidence="10">Young leaves</tissue>
    </source>
</reference>
<dbReference type="Pfam" id="PF04526">
    <property type="entry name" value="DUF568"/>
    <property type="match status" value="1"/>
</dbReference>
<dbReference type="CDD" id="cd09629">
    <property type="entry name" value="DOMON_CIL1_like"/>
    <property type="match status" value="1"/>
</dbReference>
<evidence type="ECO:0000256" key="4">
    <source>
        <dbReference type="ARBA" id="ARBA00022982"/>
    </source>
</evidence>
<keyword evidence="9" id="KW-1185">Reference proteome</keyword>
<dbReference type="GeneID" id="113852187"/>
<dbReference type="GO" id="GO:0016020">
    <property type="term" value="C:membrane"/>
    <property type="evidence" value="ECO:0007669"/>
    <property type="project" value="UniProtKB-SubCell"/>
</dbReference>
<feature type="domain" description="DOMON" evidence="8">
    <location>
        <begin position="49"/>
        <end position="167"/>
    </location>
</feature>
<evidence type="ECO:0000313" key="10">
    <source>
        <dbReference type="RefSeq" id="XP_027338228.1"/>
    </source>
</evidence>
<gene>
    <name evidence="10" type="primary">LOC113852187</name>
</gene>
<dbReference type="InterPro" id="IPR045265">
    <property type="entry name" value="AIR12_DOMON"/>
</dbReference>
<reference evidence="9" key="1">
    <citation type="journal article" date="2019" name="Toxins">
        <title>Detection of Abrin-Like and Prepropulchellin-Like Toxin Genes and Transcripts Using Whole Genome Sequencing and Full-Length Transcript Sequencing of Abrus precatorius.</title>
        <authorList>
            <person name="Hovde B.T."/>
            <person name="Daligault H.E."/>
            <person name="Hanschen E.R."/>
            <person name="Kunde Y.A."/>
            <person name="Johnson M.B."/>
            <person name="Starkenburg S.R."/>
            <person name="Johnson S.L."/>
        </authorList>
    </citation>
    <scope>NUCLEOTIDE SEQUENCE [LARGE SCALE GENOMIC DNA]</scope>
</reference>
<proteinExistence type="predicted"/>
<keyword evidence="3 7" id="KW-0732">Signal</keyword>
<name>A0A8B8K553_ABRPR</name>
<dbReference type="AlphaFoldDB" id="A0A8B8K553"/>
<keyword evidence="4" id="KW-0249">Electron transport</keyword>